<sequence>MLKDLEIFGNNPAYCNKKISQLDTKDKIKILGNHLSVLEFESFNDPDIEIELFKRYNRNTKPLETQ</sequence>
<dbReference type="Proteomes" id="UP000594603">
    <property type="component" value="Plasmid p3"/>
</dbReference>
<evidence type="ECO:0000313" key="1">
    <source>
        <dbReference type="EMBL" id="QPJ86699.1"/>
    </source>
</evidence>
<dbReference type="EMBL" id="CP051757">
    <property type="protein sequence ID" value="QPJ86699.1"/>
    <property type="molecule type" value="Genomic_DNA"/>
</dbReference>
<name>A0ACD1BGK7_9CLOT</name>
<keyword evidence="1" id="KW-0614">Plasmid</keyword>
<evidence type="ECO:0000313" key="2">
    <source>
        <dbReference type="Proteomes" id="UP000594603"/>
    </source>
</evidence>
<organism evidence="1 2">
    <name type="scientific">Candidatus Sarcina troglodytae</name>
    <dbReference type="NCBI Taxonomy" id="2726954"/>
    <lineage>
        <taxon>Bacteria</taxon>
        <taxon>Bacillati</taxon>
        <taxon>Bacillota</taxon>
        <taxon>Clostridia</taxon>
        <taxon>Eubacteriales</taxon>
        <taxon>Clostridiaceae</taxon>
        <taxon>Sarcina</taxon>
    </lineage>
</organism>
<accession>A0ACD1BGK7</accession>
<proteinExistence type="predicted"/>
<geneLocation type="plasmid" evidence="1 2">
    <name>p3</name>
</geneLocation>
<gene>
    <name evidence="1" type="ORF">HH195_12055</name>
</gene>
<reference evidence="1" key="1">
    <citation type="submission" date="2020-04" db="EMBL/GenBank/DDBJ databases">
        <title>A novel bacterium ('Candidatus Sarcina troglodytae' sp. nov.) linked to a protracted, uniformly lethal epizootic among sanctuary western chimpanzees (Pan troglodytes verus) in Sierra Leone.</title>
        <authorList>
            <person name="Owens L.A."/>
            <person name="Colitti B."/>
            <person name="Hirji I."/>
            <person name="Pizaro A."/>
            <person name="Jaffe J.E."/>
            <person name="Moittie S."/>
            <person name="Bishop-Lilly K.A."/>
            <person name="Estrella L.A."/>
            <person name="Voegtly L.J."/>
            <person name="Kuhn J.H."/>
            <person name="Suen G."/>
            <person name="Deblois C.L."/>
            <person name="Dunn C."/>
            <person name="Juan-Salles C."/>
            <person name="Goldberg T.L."/>
        </authorList>
    </citation>
    <scope>NUCLEOTIDE SEQUENCE</scope>
    <source>
        <strain evidence="1">JB2</strain>
    </source>
</reference>
<keyword evidence="2" id="KW-1185">Reference proteome</keyword>
<protein>
    <submittedName>
        <fullName evidence="1">Uncharacterized protein</fullName>
    </submittedName>
</protein>